<dbReference type="Proteomes" id="UP000827872">
    <property type="component" value="Linkage Group LG13"/>
</dbReference>
<evidence type="ECO:0000313" key="1">
    <source>
        <dbReference type="EMBL" id="KAH8012167.1"/>
    </source>
</evidence>
<proteinExistence type="predicted"/>
<keyword evidence="2" id="KW-1185">Reference proteome</keyword>
<name>A0ACB8FYJ3_9SAUR</name>
<sequence length="224" mass="25214">MQSVFPMEQKPDIPPPFLFQTGIIPLLLVLHCKLMSGKPLPMQKGNLMCNNSSQCNHHVFSQVRHQVADLNRRAPGLLNLYVEKQGHAFNPKKLNHVCPLNATFPSINQTNDEKEILIALYKIFVFFQTSLGNISIDQEVINSDATQLLQNLNQTSEAVRGLLSNLTCLLCSVYNVTHVDVTYGSSSSWKHMFQSKKQGCQVLRWYKGVISEAASILKKLHKPV</sequence>
<organism evidence="1 2">
    <name type="scientific">Sphaerodactylus townsendi</name>
    <dbReference type="NCBI Taxonomy" id="933632"/>
    <lineage>
        <taxon>Eukaryota</taxon>
        <taxon>Metazoa</taxon>
        <taxon>Chordata</taxon>
        <taxon>Craniata</taxon>
        <taxon>Vertebrata</taxon>
        <taxon>Euteleostomi</taxon>
        <taxon>Lepidosauria</taxon>
        <taxon>Squamata</taxon>
        <taxon>Bifurcata</taxon>
        <taxon>Gekkota</taxon>
        <taxon>Sphaerodactylidae</taxon>
        <taxon>Sphaerodactylus</taxon>
    </lineage>
</organism>
<gene>
    <name evidence="1" type="ORF">K3G42_014959</name>
</gene>
<reference evidence="1" key="1">
    <citation type="submission" date="2021-08" db="EMBL/GenBank/DDBJ databases">
        <title>The first chromosome-level gecko genome reveals the dynamic sex chromosomes of Neotropical dwarf geckos (Sphaerodactylidae: Sphaerodactylus).</title>
        <authorList>
            <person name="Pinto B.J."/>
            <person name="Keating S.E."/>
            <person name="Gamble T."/>
        </authorList>
    </citation>
    <scope>NUCLEOTIDE SEQUENCE</scope>
    <source>
        <strain evidence="1">TG3544</strain>
    </source>
</reference>
<dbReference type="EMBL" id="CM037626">
    <property type="protein sequence ID" value="KAH8012167.1"/>
    <property type="molecule type" value="Genomic_DNA"/>
</dbReference>
<accession>A0ACB8FYJ3</accession>
<comment type="caution">
    <text evidence="1">The sequence shown here is derived from an EMBL/GenBank/DDBJ whole genome shotgun (WGS) entry which is preliminary data.</text>
</comment>
<evidence type="ECO:0000313" key="2">
    <source>
        <dbReference type="Proteomes" id="UP000827872"/>
    </source>
</evidence>
<protein>
    <submittedName>
        <fullName evidence="1">Uncharacterized protein</fullName>
    </submittedName>
</protein>